<dbReference type="InterPro" id="IPR001466">
    <property type="entry name" value="Beta-lactam-related"/>
</dbReference>
<dbReference type="PANTHER" id="PTHR43283">
    <property type="entry name" value="BETA-LACTAMASE-RELATED"/>
    <property type="match status" value="1"/>
</dbReference>
<keyword evidence="4" id="KW-1185">Reference proteome</keyword>
<evidence type="ECO:0000256" key="1">
    <source>
        <dbReference type="SAM" id="Phobius"/>
    </source>
</evidence>
<dbReference type="KEGG" id="psyt:DSAG12_03506"/>
<dbReference type="EC" id="3.-.-.-" evidence="3"/>
<dbReference type="Gene3D" id="3.40.710.10">
    <property type="entry name" value="DD-peptidase/beta-lactamase superfamily"/>
    <property type="match status" value="1"/>
</dbReference>
<organism evidence="3 4">
    <name type="scientific">Promethearchaeum syntrophicum</name>
    <dbReference type="NCBI Taxonomy" id="2594042"/>
    <lineage>
        <taxon>Archaea</taxon>
        <taxon>Promethearchaeati</taxon>
        <taxon>Promethearchaeota</taxon>
        <taxon>Promethearchaeia</taxon>
        <taxon>Promethearchaeales</taxon>
        <taxon>Promethearchaeaceae</taxon>
        <taxon>Promethearchaeum</taxon>
    </lineage>
</organism>
<keyword evidence="1" id="KW-0812">Transmembrane</keyword>
<keyword evidence="1" id="KW-0472">Membrane</keyword>
<evidence type="ECO:0000259" key="2">
    <source>
        <dbReference type="Pfam" id="PF00144"/>
    </source>
</evidence>
<dbReference type="EMBL" id="CP042905">
    <property type="protein sequence ID" value="QEE17669.1"/>
    <property type="molecule type" value="Genomic_DNA"/>
</dbReference>
<accession>A0A5B9DED0</accession>
<gene>
    <name evidence="3" type="ORF">DSAG12_03506</name>
</gene>
<dbReference type="Proteomes" id="UP000321408">
    <property type="component" value="Chromosome"/>
</dbReference>
<proteinExistence type="predicted"/>
<feature type="domain" description="Beta-lactamase-related" evidence="2">
    <location>
        <begin position="71"/>
        <end position="331"/>
    </location>
</feature>
<evidence type="ECO:0000313" key="3">
    <source>
        <dbReference type="EMBL" id="QEE17669.1"/>
    </source>
</evidence>
<keyword evidence="1" id="KW-1133">Transmembrane helix</keyword>
<dbReference type="Pfam" id="PF00144">
    <property type="entry name" value="Beta-lactamase"/>
    <property type="match status" value="1"/>
</dbReference>
<evidence type="ECO:0000313" key="4">
    <source>
        <dbReference type="Proteomes" id="UP000321408"/>
    </source>
</evidence>
<dbReference type="InterPro" id="IPR050789">
    <property type="entry name" value="Diverse_Enzym_Activities"/>
</dbReference>
<dbReference type="SUPFAM" id="SSF56601">
    <property type="entry name" value="beta-lactamase/transpeptidase-like"/>
    <property type="match status" value="1"/>
</dbReference>
<dbReference type="PANTHER" id="PTHR43283:SF7">
    <property type="entry name" value="BETA-LACTAMASE-RELATED DOMAIN-CONTAINING PROTEIN"/>
    <property type="match status" value="1"/>
</dbReference>
<name>A0A5B9DED0_9ARCH</name>
<protein>
    <submittedName>
        <fullName evidence="3">Serine hydrolase domain-containing protein</fullName>
        <ecNumber evidence="3">3.-.-.-</ecNumber>
    </submittedName>
</protein>
<feature type="transmembrane region" description="Helical" evidence="1">
    <location>
        <begin position="355"/>
        <end position="378"/>
    </location>
</feature>
<reference evidence="3 4" key="1">
    <citation type="journal article" date="2020" name="Nature">
        <title>Isolation of an archaeon at the prokaryote-eukaryote interface.</title>
        <authorList>
            <person name="Imachi H."/>
            <person name="Nobu M.K."/>
            <person name="Nakahara N."/>
            <person name="Morono Y."/>
            <person name="Ogawara M."/>
            <person name="Takaki Y."/>
            <person name="Takano Y."/>
            <person name="Uematsu K."/>
            <person name="Ikuta T."/>
            <person name="Ito M."/>
            <person name="Matsui Y."/>
            <person name="Miyazaki M."/>
            <person name="Murata K."/>
            <person name="Saito Y."/>
            <person name="Sakai S."/>
            <person name="Song C."/>
            <person name="Tasumi E."/>
            <person name="Yamanaka Y."/>
            <person name="Yamaguchi T."/>
            <person name="Kamagata Y."/>
            <person name="Tamaki H."/>
            <person name="Takai K."/>
        </authorList>
    </citation>
    <scope>NUCLEOTIDE SEQUENCE [LARGE SCALE GENOMIC DNA]</scope>
    <source>
        <strain evidence="3 4">MK-D1</strain>
    </source>
</reference>
<dbReference type="InterPro" id="IPR012338">
    <property type="entry name" value="Beta-lactam/transpept-like"/>
</dbReference>
<dbReference type="GeneID" id="41331477"/>
<dbReference type="OrthoDB" id="129624at2157"/>
<dbReference type="RefSeq" id="WP_147664557.1">
    <property type="nucleotide sequence ID" value="NZ_CP042905.2"/>
</dbReference>
<dbReference type="AlphaFoldDB" id="A0A5B9DED0"/>
<keyword evidence="3" id="KW-0378">Hydrolase</keyword>
<reference evidence="3 4" key="2">
    <citation type="journal article" date="2024" name="Int. J. Syst. Evol. Microbiol.">
        <title>Promethearchaeum syntrophicum gen. nov., sp. nov., an anaerobic, obligately syntrophic archaeon, the first isolate of the lineage 'Asgard' archaea, and proposal of the new archaeal phylum Promethearchaeota phyl. nov. and kingdom Promethearchaeati regn. nov.</title>
        <authorList>
            <person name="Imachi H."/>
            <person name="Nobu M.K."/>
            <person name="Kato S."/>
            <person name="Takaki Y."/>
            <person name="Miyazaki M."/>
            <person name="Miyata M."/>
            <person name="Ogawara M."/>
            <person name="Saito Y."/>
            <person name="Sakai S."/>
            <person name="Tahara Y.O."/>
            <person name="Takano Y."/>
            <person name="Tasumi E."/>
            <person name="Uematsu K."/>
            <person name="Yoshimura T."/>
            <person name="Itoh T."/>
            <person name="Ohkuma M."/>
            <person name="Takai K."/>
        </authorList>
    </citation>
    <scope>NUCLEOTIDE SEQUENCE [LARGE SCALE GENOMIC DNA]</scope>
    <source>
        <strain evidence="3 4">MK-D1</strain>
    </source>
</reference>
<sequence>MKFSFYIILLLCTLSISPIHLTVSDNDWTPDYWPTDGWQISTPEEQGMINNRIQDLDNYIESSDWTNNLKSLLVIRNGYIVYEKYRFEFTQTFPSNIYSCTKVITSSLMGICLEEGYINSLEDPILDYLPDLNIQNMDPMKERINFRHLLTMTSGLEWIDETDYYSMMDSGNPAEYVLSKPMDSEPGQEWNYNTGCSHVLSTIINTVFENGTANLAKNSLFDPLGIANYLWTGDRFGVPNGGTLLNLIPRDMAKIGYLYLNNGSWDGMQLISKEWVENSTRSHIELDFARNFGVGYGYKWWIYDWKDSFSARGSLNQNILVLPAENLVVVTSGAGYFPFEDLVDDYILSGTSSSLVPWIIGGSSVAIIAATAITSSILKKKNK</sequence>